<evidence type="ECO:0000259" key="2">
    <source>
        <dbReference type="SMART" id="SM00460"/>
    </source>
</evidence>
<dbReference type="InterPro" id="IPR013589">
    <property type="entry name" value="Bac_transglu_N"/>
</dbReference>
<dbReference type="InterPro" id="IPR002931">
    <property type="entry name" value="Transglutaminase-like"/>
</dbReference>
<feature type="compositionally biased region" description="Pro residues" evidence="1">
    <location>
        <begin position="298"/>
        <end position="307"/>
    </location>
</feature>
<dbReference type="PANTHER" id="PTHR33490">
    <property type="entry name" value="BLR5614 PROTEIN-RELATED"/>
    <property type="match status" value="1"/>
</dbReference>
<feature type="compositionally biased region" description="Low complexity" evidence="1">
    <location>
        <begin position="308"/>
        <end position="336"/>
    </location>
</feature>
<evidence type="ECO:0000313" key="3">
    <source>
        <dbReference type="EMBL" id="MBW6401692.1"/>
    </source>
</evidence>
<sequence length="336" mass="36376">MARIRIRHMTRYEYKTPVGLTQHRLMVRPRDSHDLRLHDATLAVSPVPRVTRWAHDVFGNSVCLIDWEADARTDHLEITSELDLTHYPAGPELPRATVDPSVEVFPFSYAAEEAPDLARLRERHLPDPQRRVDAWARRFLAQGGATRTLPMLEAMTRAIRDEFTYEARDAEGTNSPVVTLETGRGACRDFTLLMMEAARSLGLAARFVSGYLYDATGTGVVGGGATHAWCSVYVPGAGWVEYDPTNGLVAGENLIRVGATRTPDQAVPVGGGFFGKADDFGRLHVDVAVMVGIGDDPLPPFDPPAPSAPIAEAPAEESPAADPAAEAAATTEPSVA</sequence>
<evidence type="ECO:0000256" key="1">
    <source>
        <dbReference type="SAM" id="MobiDB-lite"/>
    </source>
</evidence>
<name>A0ABS7AHA7_9PROT</name>
<dbReference type="SMART" id="SM00460">
    <property type="entry name" value="TGc"/>
    <property type="match status" value="1"/>
</dbReference>
<reference evidence="3 4" key="1">
    <citation type="submission" date="2021-07" db="EMBL/GenBank/DDBJ databases">
        <authorList>
            <person name="So Y."/>
        </authorList>
    </citation>
    <scope>NUCLEOTIDE SEQUENCE [LARGE SCALE GENOMIC DNA]</scope>
    <source>
        <strain evidence="3 4">HJA6</strain>
    </source>
</reference>
<dbReference type="Gene3D" id="3.10.620.30">
    <property type="match status" value="1"/>
</dbReference>
<proteinExistence type="predicted"/>
<dbReference type="Pfam" id="PF01841">
    <property type="entry name" value="Transglut_core"/>
    <property type="match status" value="1"/>
</dbReference>
<keyword evidence="4" id="KW-1185">Reference proteome</keyword>
<dbReference type="RefSeq" id="WP_219766571.1">
    <property type="nucleotide sequence ID" value="NZ_JAHYBZ010000014.1"/>
</dbReference>
<evidence type="ECO:0000313" key="4">
    <source>
        <dbReference type="Proteomes" id="UP001196565"/>
    </source>
</evidence>
<organism evidence="3 4">
    <name type="scientific">Roseomonas alba</name>
    <dbReference type="NCBI Taxonomy" id="2846776"/>
    <lineage>
        <taxon>Bacteria</taxon>
        <taxon>Pseudomonadati</taxon>
        <taxon>Pseudomonadota</taxon>
        <taxon>Alphaproteobacteria</taxon>
        <taxon>Acetobacterales</taxon>
        <taxon>Roseomonadaceae</taxon>
        <taxon>Roseomonas</taxon>
    </lineage>
</organism>
<protein>
    <submittedName>
        <fullName evidence="3">Transglutaminase family protein</fullName>
    </submittedName>
</protein>
<dbReference type="Proteomes" id="UP001196565">
    <property type="component" value="Unassembled WGS sequence"/>
</dbReference>
<dbReference type="SUPFAM" id="SSF54001">
    <property type="entry name" value="Cysteine proteinases"/>
    <property type="match status" value="1"/>
</dbReference>
<dbReference type="InterPro" id="IPR038765">
    <property type="entry name" value="Papain-like_cys_pep_sf"/>
</dbReference>
<gene>
    <name evidence="3" type="ORF">KPL78_27820</name>
</gene>
<feature type="domain" description="Transglutaminase-like" evidence="2">
    <location>
        <begin position="179"/>
        <end position="246"/>
    </location>
</feature>
<feature type="region of interest" description="Disordered" evidence="1">
    <location>
        <begin position="298"/>
        <end position="336"/>
    </location>
</feature>
<dbReference type="Pfam" id="PF08379">
    <property type="entry name" value="Bact_transglu_N"/>
    <property type="match status" value="1"/>
</dbReference>
<dbReference type="PANTHER" id="PTHR33490:SF1">
    <property type="entry name" value="SLL1233 PROTEIN"/>
    <property type="match status" value="1"/>
</dbReference>
<accession>A0ABS7AHA7</accession>
<dbReference type="EMBL" id="JAHYBZ010000014">
    <property type="protein sequence ID" value="MBW6401692.1"/>
    <property type="molecule type" value="Genomic_DNA"/>
</dbReference>
<comment type="caution">
    <text evidence="3">The sequence shown here is derived from an EMBL/GenBank/DDBJ whole genome shotgun (WGS) entry which is preliminary data.</text>
</comment>